<dbReference type="Pfam" id="PF03692">
    <property type="entry name" value="CxxCxxCC"/>
    <property type="match status" value="1"/>
</dbReference>
<dbReference type="PIRSF" id="PIRSF006173">
    <property type="entry name" value="UCP006173"/>
    <property type="match status" value="1"/>
</dbReference>
<dbReference type="InterPro" id="IPR005358">
    <property type="entry name" value="Puta_zinc/iron-chelating_dom"/>
</dbReference>
<dbReference type="HAMAP" id="MF_00676">
    <property type="entry name" value="UPF0260"/>
    <property type="match status" value="1"/>
</dbReference>
<reference evidence="2" key="1">
    <citation type="submission" date="2021-10" db="EMBL/GenBank/DDBJ databases">
        <title>The diversity and Nitrogen Metabolism of Culturable Nitrate-Utilizing Bacteria Within the Oxygen Minimum Zone of the Changjiang (Yangtze River)Estuary.</title>
        <authorList>
            <person name="Zhang D."/>
            <person name="Zheng J."/>
            <person name="Liu S."/>
            <person name="He W."/>
        </authorList>
    </citation>
    <scope>NUCLEOTIDE SEQUENCE</scope>
    <source>
        <strain evidence="2">FXH-223</strain>
    </source>
</reference>
<sequence length="145" mass="16347">MRERFWELPLEELDAEEWEALCDGCGRCCLVKLQDEDSGEVAFTNVACAYLDDQACRCTVYAERHRHVPDCLSVTPDLAAHFDWLPVTCAYRRRAHGQALNAWHPLISGRPDSVREAGISVAGRVVSERGVAEDDLEEHIVHWVG</sequence>
<dbReference type="NCBIfam" id="NF003507">
    <property type="entry name" value="PRK05170.2-5"/>
    <property type="match status" value="1"/>
</dbReference>
<accession>A0A9Q3ULH7</accession>
<comment type="caution">
    <text evidence="2">The sequence shown here is derived from an EMBL/GenBank/DDBJ whole genome shotgun (WGS) entry which is preliminary data.</text>
</comment>
<dbReference type="EMBL" id="JAJGNA010000016">
    <property type="protein sequence ID" value="MCC4309426.1"/>
    <property type="molecule type" value="Genomic_DNA"/>
</dbReference>
<dbReference type="Proteomes" id="UP001108027">
    <property type="component" value="Unassembled WGS sequence"/>
</dbReference>
<protein>
    <recommendedName>
        <fullName evidence="1">UPF0260 protein LL252_12685</fullName>
    </recommendedName>
</protein>
<gene>
    <name evidence="2" type="ORF">LL252_12685</name>
</gene>
<evidence type="ECO:0000313" key="3">
    <source>
        <dbReference type="Proteomes" id="UP001108027"/>
    </source>
</evidence>
<dbReference type="AlphaFoldDB" id="A0A9Q3ULH7"/>
<comment type="similarity">
    <text evidence="1">Belongs to the UPF0260 family.</text>
</comment>
<proteinExistence type="inferred from homology"/>
<evidence type="ECO:0000256" key="1">
    <source>
        <dbReference type="HAMAP-Rule" id="MF_00676"/>
    </source>
</evidence>
<dbReference type="PANTHER" id="PTHR37421:SF1">
    <property type="entry name" value="UPF0260 PROTEIN YCGN"/>
    <property type="match status" value="1"/>
</dbReference>
<keyword evidence="3" id="KW-1185">Reference proteome</keyword>
<dbReference type="NCBIfam" id="NF003501">
    <property type="entry name" value="PRK05170.1-5"/>
    <property type="match status" value="1"/>
</dbReference>
<evidence type="ECO:0000313" key="2">
    <source>
        <dbReference type="EMBL" id="MCC4309426.1"/>
    </source>
</evidence>
<dbReference type="InterPro" id="IPR008228">
    <property type="entry name" value="UCP006173"/>
</dbReference>
<organism evidence="2 3">
    <name type="scientific">Alloalcanivorax marinus</name>
    <dbReference type="NCBI Taxonomy" id="1177169"/>
    <lineage>
        <taxon>Bacteria</taxon>
        <taxon>Pseudomonadati</taxon>
        <taxon>Pseudomonadota</taxon>
        <taxon>Gammaproteobacteria</taxon>
        <taxon>Oceanospirillales</taxon>
        <taxon>Alcanivoracaceae</taxon>
        <taxon>Alloalcanivorax</taxon>
    </lineage>
</organism>
<dbReference type="PANTHER" id="PTHR37421">
    <property type="entry name" value="UPF0260 PROTEIN YCGN"/>
    <property type="match status" value="1"/>
</dbReference>
<dbReference type="RefSeq" id="WP_204428081.1">
    <property type="nucleotide sequence ID" value="NZ_ARXL01000029.1"/>
</dbReference>
<name>A0A9Q3ULH7_9GAMM</name>